<feature type="transmembrane region" description="Helical" evidence="2">
    <location>
        <begin position="129"/>
        <end position="149"/>
    </location>
</feature>
<reference evidence="3 4" key="1">
    <citation type="submission" date="2019-03" db="EMBL/GenBank/DDBJ databases">
        <title>Genomic Encyclopedia of Type Strains, Phase III (KMG-III): the genomes of soil and plant-associated and newly described type strains.</title>
        <authorList>
            <person name="Whitman W."/>
        </authorList>
    </citation>
    <scope>NUCLEOTIDE SEQUENCE [LARGE SCALE GENOMIC DNA]</scope>
    <source>
        <strain evidence="3 4">VKM Ac-2570</strain>
    </source>
</reference>
<evidence type="ECO:0000313" key="4">
    <source>
        <dbReference type="Proteomes" id="UP000295447"/>
    </source>
</evidence>
<gene>
    <name evidence="3" type="ORF">EV650_7612</name>
</gene>
<feature type="transmembrane region" description="Helical" evidence="2">
    <location>
        <begin position="169"/>
        <end position="191"/>
    </location>
</feature>
<sequence>MTQQHEEDTRIERLDPSEMPPKREHVEAKHADDVRREQVDASFRGFKGGAAFFGWIVAIGLIALLTGIVGAIAAAVDYALTIDWNNEAGTIGIASAAVLLAILLIAYYNGGYVAGRLARFDGARQGFGVWMIGVVVTAVVAGLAALAGSQYDVLDRVDLPSVPLDDRTLTTGGMVTLIAAVVITLIAALIGGKAGQRYHKRVDASAG</sequence>
<dbReference type="EMBL" id="SODF01000004">
    <property type="protein sequence ID" value="TDW14032.1"/>
    <property type="molecule type" value="Genomic_DNA"/>
</dbReference>
<keyword evidence="2" id="KW-0812">Transmembrane</keyword>
<feature type="transmembrane region" description="Helical" evidence="2">
    <location>
        <begin position="52"/>
        <end position="76"/>
    </location>
</feature>
<dbReference type="Proteomes" id="UP000295447">
    <property type="component" value="Unassembled WGS sequence"/>
</dbReference>
<feature type="transmembrane region" description="Helical" evidence="2">
    <location>
        <begin position="88"/>
        <end position="108"/>
    </location>
</feature>
<proteinExistence type="predicted"/>
<keyword evidence="4" id="KW-1185">Reference proteome</keyword>
<dbReference type="AlphaFoldDB" id="A0A4R7ZAA7"/>
<evidence type="ECO:0000256" key="1">
    <source>
        <dbReference type="SAM" id="MobiDB-lite"/>
    </source>
</evidence>
<feature type="region of interest" description="Disordered" evidence="1">
    <location>
        <begin position="1"/>
        <end position="31"/>
    </location>
</feature>
<keyword evidence="2" id="KW-1133">Transmembrane helix</keyword>
<name>A0A4R7ZAA7_9ACTN</name>
<dbReference type="OrthoDB" id="5244723at2"/>
<evidence type="ECO:0000256" key="2">
    <source>
        <dbReference type="SAM" id="Phobius"/>
    </source>
</evidence>
<evidence type="ECO:0000313" key="3">
    <source>
        <dbReference type="EMBL" id="TDW14032.1"/>
    </source>
</evidence>
<keyword evidence="2" id="KW-0472">Membrane</keyword>
<dbReference type="RefSeq" id="WP_134124027.1">
    <property type="nucleotide sequence ID" value="NZ_SODF01000004.1"/>
</dbReference>
<comment type="caution">
    <text evidence="3">The sequence shown here is derived from an EMBL/GenBank/DDBJ whole genome shotgun (WGS) entry which is preliminary data.</text>
</comment>
<organism evidence="3 4">
    <name type="scientific">Kribbella kalugense</name>
    <dbReference type="NCBI Taxonomy" id="2512221"/>
    <lineage>
        <taxon>Bacteria</taxon>
        <taxon>Bacillati</taxon>
        <taxon>Actinomycetota</taxon>
        <taxon>Actinomycetes</taxon>
        <taxon>Propionibacteriales</taxon>
        <taxon>Kribbellaceae</taxon>
        <taxon>Kribbella</taxon>
    </lineage>
</organism>
<protein>
    <submittedName>
        <fullName evidence="3">Uncharacterized protein</fullName>
    </submittedName>
</protein>
<accession>A0A4R7ZAA7</accession>